<evidence type="ECO:0000256" key="1">
    <source>
        <dbReference type="ARBA" id="ARBA00004651"/>
    </source>
</evidence>
<reference evidence="9" key="1">
    <citation type="submission" date="2013-07" db="EMBL/GenBank/DDBJ databases">
        <title>Sub-species coevolution in mutualistic symbiosis.</title>
        <authorList>
            <person name="Murfin K."/>
            <person name="Klassen J."/>
            <person name="Lee M."/>
            <person name="Forst S."/>
            <person name="Stock P."/>
            <person name="Goodrich-Blair H."/>
        </authorList>
    </citation>
    <scope>NUCLEOTIDE SEQUENCE [LARGE SCALE GENOMIC DNA]</scope>
    <source>
        <strain evidence="9">Intermedium</strain>
    </source>
</reference>
<evidence type="ECO:0000256" key="3">
    <source>
        <dbReference type="ARBA" id="ARBA00022448"/>
    </source>
</evidence>
<dbReference type="EMBL" id="CBTB010000012">
    <property type="protein sequence ID" value="CDH30762.1"/>
    <property type="molecule type" value="Genomic_DNA"/>
</dbReference>
<evidence type="ECO:0000313" key="9">
    <source>
        <dbReference type="EMBL" id="CDH30762.1"/>
    </source>
</evidence>
<dbReference type="Pfam" id="PF03591">
    <property type="entry name" value="AzlC"/>
    <property type="match status" value="1"/>
</dbReference>
<comment type="subcellular location">
    <subcellularLocation>
        <location evidence="1">Cell membrane</location>
        <topology evidence="1">Multi-pass membrane protein</topology>
    </subcellularLocation>
</comment>
<feature type="transmembrane region" description="Helical" evidence="8">
    <location>
        <begin position="37"/>
        <end position="58"/>
    </location>
</feature>
<dbReference type="GO" id="GO:1903785">
    <property type="term" value="P:L-valine transmembrane transport"/>
    <property type="evidence" value="ECO:0007669"/>
    <property type="project" value="TreeGrafter"/>
</dbReference>
<feature type="transmembrane region" description="Helical" evidence="8">
    <location>
        <begin position="12"/>
        <end position="31"/>
    </location>
</feature>
<dbReference type="GO" id="GO:0005886">
    <property type="term" value="C:plasma membrane"/>
    <property type="evidence" value="ECO:0007669"/>
    <property type="project" value="UniProtKB-SubCell"/>
</dbReference>
<evidence type="ECO:0000256" key="6">
    <source>
        <dbReference type="ARBA" id="ARBA00022989"/>
    </source>
</evidence>
<evidence type="ECO:0008006" key="11">
    <source>
        <dbReference type="Google" id="ProtNLM"/>
    </source>
</evidence>
<gene>
    <name evidence="9" type="ORF">XBI1_1090012</name>
</gene>
<dbReference type="RefSeq" id="WP_038182774.1">
    <property type="nucleotide sequence ID" value="NZ_CAWLWA010000078.1"/>
</dbReference>
<name>A0A077Q3I7_XENBV</name>
<keyword evidence="4" id="KW-1003">Cell membrane</keyword>
<keyword evidence="5 8" id="KW-0812">Transmembrane</keyword>
<evidence type="ECO:0000256" key="2">
    <source>
        <dbReference type="ARBA" id="ARBA00010735"/>
    </source>
</evidence>
<dbReference type="AlphaFoldDB" id="A0A077Q3I7"/>
<accession>A0A077Q3I7</accession>
<dbReference type="PANTHER" id="PTHR34979:SF1">
    <property type="entry name" value="INNER MEMBRANE PROTEIN YGAZ"/>
    <property type="match status" value="1"/>
</dbReference>
<evidence type="ECO:0000256" key="8">
    <source>
        <dbReference type="SAM" id="Phobius"/>
    </source>
</evidence>
<evidence type="ECO:0000256" key="5">
    <source>
        <dbReference type="ARBA" id="ARBA00022692"/>
    </source>
</evidence>
<comment type="similarity">
    <text evidence="2">Belongs to the AzlC family.</text>
</comment>
<keyword evidence="6 8" id="KW-1133">Transmembrane helix</keyword>
<evidence type="ECO:0000256" key="4">
    <source>
        <dbReference type="ARBA" id="ARBA00022475"/>
    </source>
</evidence>
<evidence type="ECO:0000256" key="7">
    <source>
        <dbReference type="ARBA" id="ARBA00023136"/>
    </source>
</evidence>
<dbReference type="Proteomes" id="UP000028480">
    <property type="component" value="Unassembled WGS sequence"/>
</dbReference>
<dbReference type="InterPro" id="IPR011606">
    <property type="entry name" value="Brnchd-chn_aa_trnsp_permease"/>
</dbReference>
<keyword evidence="7 8" id="KW-0472">Membrane</keyword>
<sequence>MQNSLFRKGMVDSLPICISFFLIFLSVGTLYQSKGISLVETVVGTVLTFAAPLQVGAINYLTEGVFFSIIMLTLIVNFRFFLMAMVMSQYFHGIKRKNILLSMLAFSASTYTVTHSHLSSETIHDGKSQFNYYLGVSLPSYVIAVVATLLGYLSADYFDYNSMSLFLVMLIPIHFSSLAAKRAGKDLSVLTTIIGGICAPLINEINFQLMDITIPIIVGVMIAIYELKIKKGVSL</sequence>
<dbReference type="HOGENOM" id="CLU_1189532_0_0_6"/>
<keyword evidence="3" id="KW-0813">Transport</keyword>
<organism evidence="9 10">
    <name type="scientific">Xenorhabdus bovienii str. Intermedium</name>
    <dbReference type="NCBI Taxonomy" id="1379677"/>
    <lineage>
        <taxon>Bacteria</taxon>
        <taxon>Pseudomonadati</taxon>
        <taxon>Pseudomonadota</taxon>
        <taxon>Gammaproteobacteria</taxon>
        <taxon>Enterobacterales</taxon>
        <taxon>Morganellaceae</taxon>
        <taxon>Xenorhabdus</taxon>
    </lineage>
</organism>
<feature type="transmembrane region" description="Helical" evidence="8">
    <location>
        <begin position="65"/>
        <end position="87"/>
    </location>
</feature>
<feature type="transmembrane region" description="Helical" evidence="8">
    <location>
        <begin position="130"/>
        <end position="154"/>
    </location>
</feature>
<protein>
    <recommendedName>
        <fullName evidence="11">AzlC family protein</fullName>
    </recommendedName>
</protein>
<proteinExistence type="inferred from homology"/>
<feature type="transmembrane region" description="Helical" evidence="8">
    <location>
        <begin position="209"/>
        <end position="227"/>
    </location>
</feature>
<dbReference type="PANTHER" id="PTHR34979">
    <property type="entry name" value="INNER MEMBRANE PROTEIN YGAZ"/>
    <property type="match status" value="1"/>
</dbReference>
<evidence type="ECO:0000313" key="10">
    <source>
        <dbReference type="Proteomes" id="UP000028480"/>
    </source>
</evidence>
<feature type="transmembrane region" description="Helical" evidence="8">
    <location>
        <begin position="160"/>
        <end position="180"/>
    </location>
</feature>
<comment type="caution">
    <text evidence="9">The sequence shown here is derived from an EMBL/GenBank/DDBJ whole genome shotgun (WGS) entry which is preliminary data.</text>
</comment>